<evidence type="ECO:0000256" key="3">
    <source>
        <dbReference type="ARBA" id="ARBA00022777"/>
    </source>
</evidence>
<reference evidence="5 6" key="1">
    <citation type="submission" date="2019-12" db="EMBL/GenBank/DDBJ databases">
        <authorList>
            <person name="Yang R."/>
        </authorList>
    </citation>
    <scope>NUCLEOTIDE SEQUENCE [LARGE SCALE GENOMIC DNA]</scope>
    <source>
        <strain evidence="5 6">DONG20-135</strain>
    </source>
</reference>
<dbReference type="PROSITE" id="PS00584">
    <property type="entry name" value="PFKB_KINASES_2"/>
    <property type="match status" value="1"/>
</dbReference>
<dbReference type="Proteomes" id="UP000434036">
    <property type="component" value="Unassembled WGS sequence"/>
</dbReference>
<dbReference type="SUPFAM" id="SSF53613">
    <property type="entry name" value="Ribokinase-like"/>
    <property type="match status" value="1"/>
</dbReference>
<comment type="caution">
    <text evidence="5">The sequence shown here is derived from an EMBL/GenBank/DDBJ whole genome shotgun (WGS) entry which is preliminary data.</text>
</comment>
<proteinExistence type="inferred from homology"/>
<evidence type="ECO:0000313" key="5">
    <source>
        <dbReference type="EMBL" id="MXQ74262.1"/>
    </source>
</evidence>
<accession>A0A6N8U8L3</accession>
<dbReference type="InterPro" id="IPR029056">
    <property type="entry name" value="Ribokinase-like"/>
</dbReference>
<dbReference type="PANTHER" id="PTHR43085:SF54">
    <property type="entry name" value="PUTATIVE-RELATED"/>
    <property type="match status" value="1"/>
</dbReference>
<feature type="domain" description="Carbohydrate kinase PfkB" evidence="4">
    <location>
        <begin position="1"/>
        <end position="307"/>
    </location>
</feature>
<dbReference type="InterPro" id="IPR011611">
    <property type="entry name" value="PfkB_dom"/>
</dbReference>
<evidence type="ECO:0000313" key="6">
    <source>
        <dbReference type="Proteomes" id="UP000434036"/>
    </source>
</evidence>
<keyword evidence="3 5" id="KW-0418">Kinase</keyword>
<dbReference type="Pfam" id="PF00294">
    <property type="entry name" value="PfkB"/>
    <property type="match status" value="1"/>
</dbReference>
<gene>
    <name evidence="5" type="ORF">GSF08_09995</name>
</gene>
<dbReference type="GO" id="GO:0016301">
    <property type="term" value="F:kinase activity"/>
    <property type="evidence" value="ECO:0007669"/>
    <property type="project" value="UniProtKB-KW"/>
</dbReference>
<comment type="similarity">
    <text evidence="1">Belongs to the carbohydrate kinase PfkB family.</text>
</comment>
<dbReference type="InterPro" id="IPR002173">
    <property type="entry name" value="Carboh/pur_kinase_PfkB_CS"/>
</dbReference>
<dbReference type="EMBL" id="WUUQ01000005">
    <property type="protein sequence ID" value="MXQ74262.1"/>
    <property type="molecule type" value="Genomic_DNA"/>
</dbReference>
<sequence length="335" mass="37521">MNTLCAIGEALIDFIPDQQGKLKEVTGFQRVAGGAPANVAGTVCRLGGQAKLLTKLGQDAFGDYLLDQMQKSGIDTSQILRSTDYDTSLAFVSLSADANRDFKFYRRTAADLQYAPKDVDEHVLDDCSIMHFCSVSLVESPMKYAHKKLIELAIRNKKWISFDPNLRLSLWDNEEACQNAIREFLPYADILKLSDDEVSFITGCDTVEEALPMLFSGRCEYLLYTMGRHGSRLYRRDGTCLETAGIPVQALDTTGAGDSFIGAFLFCLLSDDSVYWQDLDNERLQDYLIFANAYAACMVSRIGALTNLADREAFREFINKHRQLLPAVPRMFKES</sequence>
<dbReference type="PROSITE" id="PS00583">
    <property type="entry name" value="PFKB_KINASES_1"/>
    <property type="match status" value="1"/>
</dbReference>
<evidence type="ECO:0000256" key="2">
    <source>
        <dbReference type="ARBA" id="ARBA00022679"/>
    </source>
</evidence>
<reference evidence="5 6" key="2">
    <citation type="submission" date="2020-01" db="EMBL/GenBank/DDBJ databases">
        <title>Clostridiaceae sp. nov. isolated from the gut of human by culturomics.</title>
        <authorList>
            <person name="Chang Y."/>
        </authorList>
    </citation>
    <scope>NUCLEOTIDE SEQUENCE [LARGE SCALE GENOMIC DNA]</scope>
    <source>
        <strain evidence="5 6">DONG20-135</strain>
    </source>
</reference>
<dbReference type="CDD" id="cd01167">
    <property type="entry name" value="bac_FRK"/>
    <property type="match status" value="1"/>
</dbReference>
<keyword evidence="2" id="KW-0808">Transferase</keyword>
<name>A0A6N8U8L3_9FIRM</name>
<dbReference type="InterPro" id="IPR050306">
    <property type="entry name" value="PfkB_Carbo_kinase"/>
</dbReference>
<dbReference type="AlphaFoldDB" id="A0A6N8U8L3"/>
<evidence type="ECO:0000259" key="4">
    <source>
        <dbReference type="Pfam" id="PF00294"/>
    </source>
</evidence>
<keyword evidence="6" id="KW-1185">Reference proteome</keyword>
<dbReference type="RefSeq" id="WP_160625649.1">
    <property type="nucleotide sequence ID" value="NZ_WUUQ01000005.1"/>
</dbReference>
<dbReference type="Gene3D" id="3.40.1190.20">
    <property type="match status" value="1"/>
</dbReference>
<organism evidence="5 6">
    <name type="scientific">Copranaerobaculum intestinale</name>
    <dbReference type="NCBI Taxonomy" id="2692629"/>
    <lineage>
        <taxon>Bacteria</taxon>
        <taxon>Bacillati</taxon>
        <taxon>Bacillota</taxon>
        <taxon>Erysipelotrichia</taxon>
        <taxon>Erysipelotrichales</taxon>
        <taxon>Erysipelotrichaceae</taxon>
        <taxon>Copranaerobaculum</taxon>
    </lineage>
</organism>
<evidence type="ECO:0000256" key="1">
    <source>
        <dbReference type="ARBA" id="ARBA00010688"/>
    </source>
</evidence>
<protein>
    <submittedName>
        <fullName evidence="5">Carbohydrate kinase</fullName>
    </submittedName>
</protein>
<dbReference type="PANTHER" id="PTHR43085">
    <property type="entry name" value="HEXOKINASE FAMILY MEMBER"/>
    <property type="match status" value="1"/>
</dbReference>